<keyword evidence="4 11" id="KW-0808">Transferase</keyword>
<protein>
    <recommendedName>
        <fullName evidence="3 11">Thymidylate kinase</fullName>
        <ecNumber evidence="2 11">2.7.4.9</ecNumber>
    </recommendedName>
    <alternativeName>
        <fullName evidence="11">dTMP kinase</fullName>
    </alternativeName>
</protein>
<evidence type="ECO:0000256" key="9">
    <source>
        <dbReference type="ARBA" id="ARBA00048743"/>
    </source>
</evidence>
<dbReference type="Proteomes" id="UP000176445">
    <property type="component" value="Unassembled WGS sequence"/>
</dbReference>
<dbReference type="AlphaFoldDB" id="A0A1F6CQJ1"/>
<evidence type="ECO:0000256" key="2">
    <source>
        <dbReference type="ARBA" id="ARBA00012980"/>
    </source>
</evidence>
<proteinExistence type="inferred from homology"/>
<dbReference type="GO" id="GO:0006227">
    <property type="term" value="P:dUDP biosynthetic process"/>
    <property type="evidence" value="ECO:0007669"/>
    <property type="project" value="TreeGrafter"/>
</dbReference>
<keyword evidence="6 11" id="KW-0547">Nucleotide-binding</keyword>
<evidence type="ECO:0000256" key="6">
    <source>
        <dbReference type="ARBA" id="ARBA00022741"/>
    </source>
</evidence>
<dbReference type="CDD" id="cd01672">
    <property type="entry name" value="TMPK"/>
    <property type="match status" value="1"/>
</dbReference>
<comment type="function">
    <text evidence="10 11">Phosphorylation of dTMP to form dTDP in both de novo and salvage pathways of dTTP synthesis.</text>
</comment>
<feature type="binding site" evidence="11">
    <location>
        <begin position="11"/>
        <end position="18"/>
    </location>
    <ligand>
        <name>ATP</name>
        <dbReference type="ChEBI" id="CHEBI:30616"/>
    </ligand>
</feature>
<dbReference type="EC" id="2.7.4.9" evidence="2 11"/>
<sequence length="204" mass="22609">MSRGKFIVFEGGEGSGKSVHIERLHFPLPDAVFTRYPGGVPVGEKIRAVVLSKEAEGMDTATELLLFLAARAQLIAEVIEPALAAGKTVICDRFELSTMVYQVYGRQKPEYQELLAAVSKTINKGCAPDATIFLDVTPAIGLTRARSRPEGPNRFDNEELAFHERVREGYRKHIGEYPHAFVVDADKPLEEVWQNVQKAVQSVL</sequence>
<dbReference type="PANTHER" id="PTHR10344:SF4">
    <property type="entry name" value="UMP-CMP KINASE 2, MITOCHONDRIAL"/>
    <property type="match status" value="1"/>
</dbReference>
<reference evidence="13 14" key="1">
    <citation type="journal article" date="2016" name="Nat. Commun.">
        <title>Thousands of microbial genomes shed light on interconnected biogeochemical processes in an aquifer system.</title>
        <authorList>
            <person name="Anantharaman K."/>
            <person name="Brown C.T."/>
            <person name="Hug L.A."/>
            <person name="Sharon I."/>
            <person name="Castelle C.J."/>
            <person name="Probst A.J."/>
            <person name="Thomas B.C."/>
            <person name="Singh A."/>
            <person name="Wilkins M.J."/>
            <person name="Karaoz U."/>
            <person name="Brodie E.L."/>
            <person name="Williams K.H."/>
            <person name="Hubbard S.S."/>
            <person name="Banfield J.F."/>
        </authorList>
    </citation>
    <scope>NUCLEOTIDE SEQUENCE [LARGE SCALE GENOMIC DNA]</scope>
</reference>
<evidence type="ECO:0000259" key="12">
    <source>
        <dbReference type="Pfam" id="PF02223"/>
    </source>
</evidence>
<dbReference type="InterPro" id="IPR039430">
    <property type="entry name" value="Thymidylate_kin-like_dom"/>
</dbReference>
<dbReference type="InterPro" id="IPR027417">
    <property type="entry name" value="P-loop_NTPase"/>
</dbReference>
<dbReference type="GO" id="GO:0005829">
    <property type="term" value="C:cytosol"/>
    <property type="evidence" value="ECO:0007669"/>
    <property type="project" value="TreeGrafter"/>
</dbReference>
<dbReference type="Gene3D" id="3.40.50.300">
    <property type="entry name" value="P-loop containing nucleotide triphosphate hydrolases"/>
    <property type="match status" value="1"/>
</dbReference>
<evidence type="ECO:0000256" key="10">
    <source>
        <dbReference type="ARBA" id="ARBA00057735"/>
    </source>
</evidence>
<evidence type="ECO:0000313" key="13">
    <source>
        <dbReference type="EMBL" id="OGG51377.1"/>
    </source>
</evidence>
<keyword evidence="5 11" id="KW-0545">Nucleotide biosynthesis</keyword>
<comment type="caution">
    <text evidence="13">The sequence shown here is derived from an EMBL/GenBank/DDBJ whole genome shotgun (WGS) entry which is preliminary data.</text>
</comment>
<dbReference type="GO" id="GO:0006235">
    <property type="term" value="P:dTTP biosynthetic process"/>
    <property type="evidence" value="ECO:0007669"/>
    <property type="project" value="UniProtKB-UniRule"/>
</dbReference>
<evidence type="ECO:0000256" key="3">
    <source>
        <dbReference type="ARBA" id="ARBA00017144"/>
    </source>
</evidence>
<evidence type="ECO:0000256" key="4">
    <source>
        <dbReference type="ARBA" id="ARBA00022679"/>
    </source>
</evidence>
<dbReference type="GO" id="GO:0004798">
    <property type="term" value="F:dTMP kinase activity"/>
    <property type="evidence" value="ECO:0007669"/>
    <property type="project" value="UniProtKB-UniRule"/>
</dbReference>
<organism evidence="13 14">
    <name type="scientific">Candidatus Kaiserbacteria bacterium RIFCSPHIGHO2_01_FULL_54_36b</name>
    <dbReference type="NCBI Taxonomy" id="1798483"/>
    <lineage>
        <taxon>Bacteria</taxon>
        <taxon>Candidatus Kaiseribacteriota</taxon>
    </lineage>
</organism>
<dbReference type="NCBIfam" id="TIGR00041">
    <property type="entry name" value="DTMP_kinase"/>
    <property type="match status" value="1"/>
</dbReference>
<evidence type="ECO:0000256" key="11">
    <source>
        <dbReference type="HAMAP-Rule" id="MF_00165"/>
    </source>
</evidence>
<dbReference type="InterPro" id="IPR018094">
    <property type="entry name" value="Thymidylate_kinase"/>
</dbReference>
<dbReference type="InterPro" id="IPR018095">
    <property type="entry name" value="Thymidylate_kin_CS"/>
</dbReference>
<keyword evidence="8 11" id="KW-0067">ATP-binding</keyword>
<evidence type="ECO:0000256" key="7">
    <source>
        <dbReference type="ARBA" id="ARBA00022777"/>
    </source>
</evidence>
<keyword evidence="7 11" id="KW-0418">Kinase</keyword>
<comment type="catalytic activity">
    <reaction evidence="9 11">
        <text>dTMP + ATP = dTDP + ADP</text>
        <dbReference type="Rhea" id="RHEA:13517"/>
        <dbReference type="ChEBI" id="CHEBI:30616"/>
        <dbReference type="ChEBI" id="CHEBI:58369"/>
        <dbReference type="ChEBI" id="CHEBI:63528"/>
        <dbReference type="ChEBI" id="CHEBI:456216"/>
        <dbReference type="EC" id="2.7.4.9"/>
    </reaction>
</comment>
<dbReference type="EMBL" id="MFKW01000029">
    <property type="protein sequence ID" value="OGG51377.1"/>
    <property type="molecule type" value="Genomic_DNA"/>
</dbReference>
<dbReference type="PANTHER" id="PTHR10344">
    <property type="entry name" value="THYMIDYLATE KINASE"/>
    <property type="match status" value="1"/>
</dbReference>
<accession>A0A1F6CQJ1</accession>
<comment type="similarity">
    <text evidence="1 11">Belongs to the thymidylate kinase family.</text>
</comment>
<dbReference type="GO" id="GO:0006233">
    <property type="term" value="P:dTDP biosynthetic process"/>
    <property type="evidence" value="ECO:0007669"/>
    <property type="project" value="InterPro"/>
</dbReference>
<dbReference type="PROSITE" id="PS01331">
    <property type="entry name" value="THYMIDYLATE_KINASE"/>
    <property type="match status" value="1"/>
</dbReference>
<feature type="domain" description="Thymidylate kinase-like" evidence="12">
    <location>
        <begin position="9"/>
        <end position="194"/>
    </location>
</feature>
<dbReference type="HAMAP" id="MF_00165">
    <property type="entry name" value="Thymidylate_kinase"/>
    <property type="match status" value="1"/>
</dbReference>
<dbReference type="FunFam" id="3.40.50.300:FF:000225">
    <property type="entry name" value="Thymidylate kinase"/>
    <property type="match status" value="1"/>
</dbReference>
<evidence type="ECO:0000313" key="14">
    <source>
        <dbReference type="Proteomes" id="UP000176445"/>
    </source>
</evidence>
<name>A0A1F6CQJ1_9BACT</name>
<dbReference type="GO" id="GO:0005524">
    <property type="term" value="F:ATP binding"/>
    <property type="evidence" value="ECO:0007669"/>
    <property type="project" value="UniProtKB-UniRule"/>
</dbReference>
<dbReference type="SUPFAM" id="SSF52540">
    <property type="entry name" value="P-loop containing nucleoside triphosphate hydrolases"/>
    <property type="match status" value="1"/>
</dbReference>
<dbReference type="Pfam" id="PF02223">
    <property type="entry name" value="Thymidylate_kin"/>
    <property type="match status" value="1"/>
</dbReference>
<evidence type="ECO:0000256" key="1">
    <source>
        <dbReference type="ARBA" id="ARBA00009776"/>
    </source>
</evidence>
<gene>
    <name evidence="11" type="primary">tmk</name>
    <name evidence="13" type="ORF">A2704_03345</name>
</gene>
<evidence type="ECO:0000256" key="8">
    <source>
        <dbReference type="ARBA" id="ARBA00022840"/>
    </source>
</evidence>
<evidence type="ECO:0000256" key="5">
    <source>
        <dbReference type="ARBA" id="ARBA00022727"/>
    </source>
</evidence>